<protein>
    <submittedName>
        <fullName evidence="2">Uncharacterized protein</fullName>
    </submittedName>
</protein>
<proteinExistence type="predicted"/>
<evidence type="ECO:0000313" key="2">
    <source>
        <dbReference type="EMBL" id="KYL30719.1"/>
    </source>
</evidence>
<evidence type="ECO:0000313" key="3">
    <source>
        <dbReference type="Proteomes" id="UP000075763"/>
    </source>
</evidence>
<feature type="transmembrane region" description="Helical" evidence="1">
    <location>
        <begin position="47"/>
        <end position="69"/>
    </location>
</feature>
<reference evidence="2 3" key="1">
    <citation type="submission" date="2016-03" db="EMBL/GenBank/DDBJ databases">
        <authorList>
            <person name="Zhang H."/>
            <person name="Liu R."/>
            <person name="Wang M."/>
            <person name="Wang H."/>
            <person name="Wang L."/>
            <person name="Song L."/>
        </authorList>
    </citation>
    <scope>NUCLEOTIDE SEQUENCE [LARGE SCALE GENOMIC DNA]</scope>
    <source>
        <strain evidence="2 3">DSM 16099</strain>
    </source>
</reference>
<dbReference type="AlphaFoldDB" id="A0ABD4EJ13"/>
<keyword evidence="1" id="KW-0812">Transmembrane</keyword>
<name>A0ABD4EJ13_9GAMM</name>
<feature type="transmembrane region" description="Helical" evidence="1">
    <location>
        <begin position="21"/>
        <end position="41"/>
    </location>
</feature>
<keyword evidence="1" id="KW-0472">Membrane</keyword>
<comment type="caution">
    <text evidence="2">The sequence shown here is derived from an EMBL/GenBank/DDBJ whole genome shotgun (WGS) entry which is preliminary data.</text>
</comment>
<keyword evidence="1" id="KW-1133">Transmembrane helix</keyword>
<organism evidence="2 3">
    <name type="scientific">Pseudoalteromonas tetraodonis</name>
    <dbReference type="NCBI Taxonomy" id="43659"/>
    <lineage>
        <taxon>Bacteria</taxon>
        <taxon>Pseudomonadati</taxon>
        <taxon>Pseudomonadota</taxon>
        <taxon>Gammaproteobacteria</taxon>
        <taxon>Alteromonadales</taxon>
        <taxon>Pseudoalteromonadaceae</taxon>
        <taxon>Pseudoalteromonas</taxon>
    </lineage>
</organism>
<evidence type="ECO:0000256" key="1">
    <source>
        <dbReference type="SAM" id="Phobius"/>
    </source>
</evidence>
<sequence>MQSESQSSELRQLIKDARWAIWLFVIVNFFVLVFFLLDGIFNEFVFVLLFIQSALLIFWLLPVFCYQVFIKKLRVKLAMYKALASYKEATGHVSW</sequence>
<dbReference type="EMBL" id="LVCN01000072">
    <property type="protein sequence ID" value="KYL30719.1"/>
    <property type="molecule type" value="Genomic_DNA"/>
</dbReference>
<accession>A0ABD4EJ13</accession>
<gene>
    <name evidence="2" type="ORF">A2I96_04875</name>
</gene>
<dbReference type="Proteomes" id="UP000075763">
    <property type="component" value="Unassembled WGS sequence"/>
</dbReference>